<accession>A0A835A471</accession>
<proteinExistence type="predicted"/>
<evidence type="ECO:0000313" key="2">
    <source>
        <dbReference type="Proteomes" id="UP000636709"/>
    </source>
</evidence>
<dbReference type="OrthoDB" id="662039at2759"/>
<keyword evidence="2" id="KW-1185">Reference proteome</keyword>
<gene>
    <name evidence="1" type="ORF">HU200_065324</name>
</gene>
<reference evidence="1" key="1">
    <citation type="submission" date="2020-07" db="EMBL/GenBank/DDBJ databases">
        <title>Genome sequence and genetic diversity analysis of an under-domesticated orphan crop, white fonio (Digitaria exilis).</title>
        <authorList>
            <person name="Bennetzen J.L."/>
            <person name="Chen S."/>
            <person name="Ma X."/>
            <person name="Wang X."/>
            <person name="Yssel A.E.J."/>
            <person name="Chaluvadi S.R."/>
            <person name="Johnson M."/>
            <person name="Gangashetty P."/>
            <person name="Hamidou F."/>
            <person name="Sanogo M.D."/>
            <person name="Zwaenepoel A."/>
            <person name="Wallace J."/>
            <person name="Van De Peer Y."/>
            <person name="Van Deynze A."/>
        </authorList>
    </citation>
    <scope>NUCLEOTIDE SEQUENCE</scope>
    <source>
        <tissue evidence="1">Leaves</tissue>
    </source>
</reference>
<dbReference type="Proteomes" id="UP000636709">
    <property type="component" value="Unassembled WGS sequence"/>
</dbReference>
<name>A0A835A471_9POAL</name>
<comment type="caution">
    <text evidence="1">The sequence shown here is derived from an EMBL/GenBank/DDBJ whole genome shotgun (WGS) entry which is preliminary data.</text>
</comment>
<dbReference type="AlphaFoldDB" id="A0A835A471"/>
<protein>
    <submittedName>
        <fullName evidence="1">Uncharacterized protein</fullName>
    </submittedName>
</protein>
<evidence type="ECO:0000313" key="1">
    <source>
        <dbReference type="EMBL" id="KAF8647685.1"/>
    </source>
</evidence>
<dbReference type="EMBL" id="JACEFO010002840">
    <property type="protein sequence ID" value="KAF8647685.1"/>
    <property type="molecule type" value="Genomic_DNA"/>
</dbReference>
<organism evidence="1 2">
    <name type="scientific">Digitaria exilis</name>
    <dbReference type="NCBI Taxonomy" id="1010633"/>
    <lineage>
        <taxon>Eukaryota</taxon>
        <taxon>Viridiplantae</taxon>
        <taxon>Streptophyta</taxon>
        <taxon>Embryophyta</taxon>
        <taxon>Tracheophyta</taxon>
        <taxon>Spermatophyta</taxon>
        <taxon>Magnoliopsida</taxon>
        <taxon>Liliopsida</taxon>
        <taxon>Poales</taxon>
        <taxon>Poaceae</taxon>
        <taxon>PACMAD clade</taxon>
        <taxon>Panicoideae</taxon>
        <taxon>Panicodae</taxon>
        <taxon>Paniceae</taxon>
        <taxon>Anthephorinae</taxon>
        <taxon>Digitaria</taxon>
    </lineage>
</organism>
<sequence length="215" mass="23737">MLKLETRNVENTNSNCRTTIEPSSTSFLLQPFSQPSSPLTDSQAHSGTWRLHLRAPGACHRERRVPSPLCPQRDVTNLRPLAVSVHNPNWEIHADLPAPLSADINFAGRCIGGARLVTAGRHKVEPEKSDRIRLKVAEEVEGMAEVLWSDGVAELVKEITTGQLESLELKLSGKVKYRPVHLGRYKLAVTCPLRLPMMTASGTNVVVVDNVIKCH</sequence>